<organism evidence="3 4">
    <name type="scientific">Pseudovibrio brasiliensis</name>
    <dbReference type="NCBI Taxonomy" id="1898042"/>
    <lineage>
        <taxon>Bacteria</taxon>
        <taxon>Pseudomonadati</taxon>
        <taxon>Pseudomonadota</taxon>
        <taxon>Alphaproteobacteria</taxon>
        <taxon>Hyphomicrobiales</taxon>
        <taxon>Stappiaceae</taxon>
        <taxon>Pseudovibrio</taxon>
    </lineage>
</organism>
<keyword evidence="1" id="KW-0472">Membrane</keyword>
<dbReference type="InterPro" id="IPR012495">
    <property type="entry name" value="TadE-like_dom"/>
</dbReference>
<dbReference type="EMBL" id="CP074126">
    <property type="protein sequence ID" value="QUS56458.1"/>
    <property type="molecule type" value="Genomic_DNA"/>
</dbReference>
<feature type="domain" description="TadE-like" evidence="2">
    <location>
        <begin position="30"/>
        <end position="72"/>
    </location>
</feature>
<dbReference type="Pfam" id="PF07811">
    <property type="entry name" value="TadE"/>
    <property type="match status" value="1"/>
</dbReference>
<protein>
    <submittedName>
        <fullName evidence="3">Pilus assembly protein</fullName>
    </submittedName>
</protein>
<keyword evidence="4" id="KW-1185">Reference proteome</keyword>
<dbReference type="Proteomes" id="UP000680706">
    <property type="component" value="Chromosome"/>
</dbReference>
<gene>
    <name evidence="3" type="ORF">KGB56_03150</name>
</gene>
<evidence type="ECO:0000259" key="2">
    <source>
        <dbReference type="Pfam" id="PF07811"/>
    </source>
</evidence>
<evidence type="ECO:0000313" key="3">
    <source>
        <dbReference type="EMBL" id="QUS56458.1"/>
    </source>
</evidence>
<evidence type="ECO:0000256" key="1">
    <source>
        <dbReference type="SAM" id="Phobius"/>
    </source>
</evidence>
<proteinExistence type="predicted"/>
<keyword evidence="1" id="KW-0812">Transmembrane</keyword>
<feature type="transmembrane region" description="Helical" evidence="1">
    <location>
        <begin position="38"/>
        <end position="63"/>
    </location>
</feature>
<reference evidence="3 4" key="1">
    <citation type="journal article" date="2021" name="Angew. Chem. Int. Ed. Engl.">
        <title>A novel family of nonribosomal peptides modulate collective behavior in Pseudovibrio bacteria isolated from marine sponges.</title>
        <authorList>
            <person name="Ioca L.P."/>
            <person name="Dai Y."/>
            <person name="Kunakom S."/>
            <person name="Diaz-Espinosa J."/>
            <person name="Krunic A."/>
            <person name="Crnkovic C.M."/>
            <person name="Orjala J."/>
            <person name="Sanchez L.M."/>
            <person name="Ferreira A.G."/>
            <person name="Berlinck R.G.S."/>
            <person name="Eustaquio A.S."/>
        </authorList>
    </citation>
    <scope>NUCLEOTIDE SEQUENCE [LARGE SCALE GENOMIC DNA]</scope>
    <source>
        <strain evidence="3 4">Ab134</strain>
    </source>
</reference>
<keyword evidence="1" id="KW-1133">Transmembrane helix</keyword>
<sequence length="192" mass="21258">MRILQSVVLRRLRCTSNRCSLKSFFSDWKGATAIEFGLIAPILFAIVFSILELGLSLFVEVLLDNAVAEAARQIRTGQVHAAAESGEYDQASFKKTILENGTGLLKAAEDRILINVESFEDFGNIPEAKPLVEDGEIVMNQNWDPGGTSDVVLVRVICSWPMITSKMIEVFGQTSDGMRILVATEIFRNEPF</sequence>
<name>A0ABX8APF5_9HYPH</name>
<evidence type="ECO:0000313" key="4">
    <source>
        <dbReference type="Proteomes" id="UP000680706"/>
    </source>
</evidence>
<accession>A0ABX8APF5</accession>